<evidence type="ECO:0000313" key="2">
    <source>
        <dbReference type="Proteomes" id="UP000203589"/>
    </source>
</evidence>
<dbReference type="RefSeq" id="WP_094033324.1">
    <property type="nucleotide sequence ID" value="NZ_CP022540.1"/>
</dbReference>
<gene>
    <name evidence="1" type="ORF">ANTHELSMS3_00285</name>
</gene>
<dbReference type="OrthoDB" id="796912at2"/>
<dbReference type="Gene3D" id="1.25.10.10">
    <property type="entry name" value="Leucine-rich Repeat Variant"/>
    <property type="match status" value="1"/>
</dbReference>
<organism evidence="1 2">
    <name type="scientific">Antarctobacter heliothermus</name>
    <dbReference type="NCBI Taxonomy" id="74033"/>
    <lineage>
        <taxon>Bacteria</taxon>
        <taxon>Pseudomonadati</taxon>
        <taxon>Pseudomonadota</taxon>
        <taxon>Alphaproteobacteria</taxon>
        <taxon>Rhodobacterales</taxon>
        <taxon>Roseobacteraceae</taxon>
        <taxon>Antarctobacter</taxon>
    </lineage>
</organism>
<dbReference type="EMBL" id="CP022540">
    <property type="protein sequence ID" value="ASP19010.1"/>
    <property type="molecule type" value="Genomic_DNA"/>
</dbReference>
<protein>
    <recommendedName>
        <fullName evidence="3">HEAT repeat protein</fullName>
    </recommendedName>
</protein>
<evidence type="ECO:0000313" key="1">
    <source>
        <dbReference type="EMBL" id="ASP19010.1"/>
    </source>
</evidence>
<dbReference type="InterPro" id="IPR016024">
    <property type="entry name" value="ARM-type_fold"/>
</dbReference>
<proteinExistence type="predicted"/>
<reference evidence="1 2" key="1">
    <citation type="submission" date="2017-07" db="EMBL/GenBank/DDBJ databases">
        <title>Genome Sequence of Antarctobacter heliothermus Strain SMS3 Isolated from a culture of the Diatom Skeletonema marinoi.</title>
        <authorList>
            <person name="Topel M."/>
            <person name="Pinder M.I.M."/>
            <person name="Johansson O.N."/>
            <person name="Kourtchenko O."/>
            <person name="Godhe A."/>
            <person name="Clarke A.K."/>
        </authorList>
    </citation>
    <scope>NUCLEOTIDE SEQUENCE [LARGE SCALE GENOMIC DNA]</scope>
    <source>
        <strain evidence="1 2">SMS3</strain>
    </source>
</reference>
<accession>A0A222DYJ8</accession>
<sequence length="394" mass="41572">MLDGLDRVDWAGLTHGRGPATDVPAALRALALGGASQAARALATLNETLCHQGGCYTASAAAIPFVAELALRPGPRTPSLLHLLRAIAAPACARMLAQGRTTRGYYADAAHSAAERDHTGTSTRVEAECHVAVARALPSLLSLLDSDDPAQVAAVLMLLGEFPSLGTDSTQRITAAIKRSDNPAVRCAGLAALGRLSRSVEVDPADPILRRLLDPAQPLPIRVEAALSMTVQEAARRDVLLEGLRHSDALNQSDTADRALFPRPGWTADRVATCLARWRGGDAQRTETAQAIIAALPQARAAGAATTGQTRALLATLAAGAPIEGMFRGRRRSMLSELDRQALQAIAAQGDWISGDVPNAMFATLMRRCGLPDTAHDLTRFATRPGALARLLRR</sequence>
<keyword evidence="2" id="KW-1185">Reference proteome</keyword>
<dbReference type="Proteomes" id="UP000203589">
    <property type="component" value="Chromosome"/>
</dbReference>
<dbReference type="AlphaFoldDB" id="A0A222DYJ8"/>
<dbReference type="KEGG" id="aht:ANTHELSMS3_00285"/>
<dbReference type="InterPro" id="IPR011989">
    <property type="entry name" value="ARM-like"/>
</dbReference>
<name>A0A222DYJ8_9RHOB</name>
<evidence type="ECO:0008006" key="3">
    <source>
        <dbReference type="Google" id="ProtNLM"/>
    </source>
</evidence>
<dbReference type="SUPFAM" id="SSF48371">
    <property type="entry name" value="ARM repeat"/>
    <property type="match status" value="1"/>
</dbReference>